<accession>A0ACC2IKR7</accession>
<reference evidence="1" key="1">
    <citation type="submission" date="2022-11" db="EMBL/GenBank/DDBJ databases">
        <title>Genome Sequence of Boeremia exigua.</title>
        <authorList>
            <person name="Buettner E."/>
        </authorList>
    </citation>
    <scope>NUCLEOTIDE SEQUENCE</scope>
    <source>
        <strain evidence="1">CU02</strain>
    </source>
</reference>
<organism evidence="1 2">
    <name type="scientific">Boeremia exigua</name>
    <dbReference type="NCBI Taxonomy" id="749465"/>
    <lineage>
        <taxon>Eukaryota</taxon>
        <taxon>Fungi</taxon>
        <taxon>Dikarya</taxon>
        <taxon>Ascomycota</taxon>
        <taxon>Pezizomycotina</taxon>
        <taxon>Dothideomycetes</taxon>
        <taxon>Pleosporomycetidae</taxon>
        <taxon>Pleosporales</taxon>
        <taxon>Pleosporineae</taxon>
        <taxon>Didymellaceae</taxon>
        <taxon>Boeremia</taxon>
    </lineage>
</organism>
<dbReference type="Proteomes" id="UP001153331">
    <property type="component" value="Unassembled WGS sequence"/>
</dbReference>
<dbReference type="EMBL" id="JAPHNI010000126">
    <property type="protein sequence ID" value="KAJ8115708.1"/>
    <property type="molecule type" value="Genomic_DNA"/>
</dbReference>
<protein>
    <submittedName>
        <fullName evidence="1">Uncharacterized protein</fullName>
    </submittedName>
</protein>
<name>A0ACC2IKR7_9PLEO</name>
<proteinExistence type="predicted"/>
<evidence type="ECO:0000313" key="2">
    <source>
        <dbReference type="Proteomes" id="UP001153331"/>
    </source>
</evidence>
<keyword evidence="2" id="KW-1185">Reference proteome</keyword>
<gene>
    <name evidence="1" type="ORF">OPT61_g2709</name>
</gene>
<evidence type="ECO:0000313" key="1">
    <source>
        <dbReference type="EMBL" id="KAJ8115708.1"/>
    </source>
</evidence>
<comment type="caution">
    <text evidence="1">The sequence shown here is derived from an EMBL/GenBank/DDBJ whole genome shotgun (WGS) entry which is preliminary data.</text>
</comment>
<sequence>MSLFPVRGAASKYQQVSSEDSLVGVINYKAPTGIERGAAATSRQAHVNTKGDRHQRKDVPKLHIRACHPSGHWASTKLRSLHVNMDQVRKGHDFRQCCGVASRELYSSITTQPGSWVRDTDTRGLEDVVLCVGRACRTLKRAVIIAGGVGAWPHQVSVLPEGRPQGFGASYSATHHVSAQTPRYCNCQPSRSSKRIGCFIWNGSRWVLRASRDNVEIANATLELMFDVREDQPKVWELSLWKSNLMG</sequence>